<keyword evidence="1" id="KW-1133">Transmembrane helix</keyword>
<dbReference type="EMBL" id="MEIA01000197">
    <property type="protein sequence ID" value="OJF12769.1"/>
    <property type="molecule type" value="Genomic_DNA"/>
</dbReference>
<sequence>MIGPRLAALTGLGVTLLVAVGLAKMGLPTPAAVTGGLTITGWGGVLLSRRLGRACLALGLALLTLSVFSLVAAFSNLLGKPLGITVALAVAAAEAGLAVLVVKALRLRAGQAAQHRRAALAAARGWQFAPTAEVPVAGPETAGRLVAVANDARSTTGSSVLTGTADGVPITVFDRSRAGERGSTQTVWALRLPFALPYFSGAYLHALALQEQPPRSDTMSSADLLTQHIMESVKRQVLQKHGIDPDAPRAVDAAAYTDDPGFAEALTTASVRAAAGADGFPPEWWIEGDLLYAVDGPGAAGAAPDHVSAWTDQMAALIRQFPWPALEPYRRPAA</sequence>
<feature type="transmembrane region" description="Helical" evidence="1">
    <location>
        <begin position="31"/>
        <end position="48"/>
    </location>
</feature>
<dbReference type="RefSeq" id="WP_071806633.1">
    <property type="nucleotide sequence ID" value="NZ_MEIA01000197.1"/>
</dbReference>
<organism evidence="2 3">
    <name type="scientific">Couchioplanes caeruleus subsp. caeruleus</name>
    <dbReference type="NCBI Taxonomy" id="56427"/>
    <lineage>
        <taxon>Bacteria</taxon>
        <taxon>Bacillati</taxon>
        <taxon>Actinomycetota</taxon>
        <taxon>Actinomycetes</taxon>
        <taxon>Micromonosporales</taxon>
        <taxon>Micromonosporaceae</taxon>
        <taxon>Couchioplanes</taxon>
    </lineage>
</organism>
<dbReference type="AlphaFoldDB" id="A0A1K0FIW8"/>
<name>A0A1K0FIW8_9ACTN</name>
<protein>
    <submittedName>
        <fullName evidence="2">Uncharacterized protein</fullName>
    </submittedName>
</protein>
<evidence type="ECO:0000313" key="3">
    <source>
        <dbReference type="Proteomes" id="UP000182486"/>
    </source>
</evidence>
<comment type="caution">
    <text evidence="2">The sequence shown here is derived from an EMBL/GenBank/DDBJ whole genome shotgun (WGS) entry which is preliminary data.</text>
</comment>
<keyword evidence="3" id="KW-1185">Reference proteome</keyword>
<keyword evidence="1" id="KW-0812">Transmembrane</keyword>
<evidence type="ECO:0000256" key="1">
    <source>
        <dbReference type="SAM" id="Phobius"/>
    </source>
</evidence>
<feature type="transmembrane region" description="Helical" evidence="1">
    <location>
        <begin position="55"/>
        <end position="75"/>
    </location>
</feature>
<reference evidence="2 3" key="1">
    <citation type="submission" date="2016-09" db="EMBL/GenBank/DDBJ databases">
        <title>Couchioplanes caeruleus draft genome sequence.</title>
        <authorList>
            <person name="Sheehan J."/>
            <person name="Caffrey P."/>
        </authorList>
    </citation>
    <scope>NUCLEOTIDE SEQUENCE [LARGE SCALE GENOMIC DNA]</scope>
    <source>
        <strain evidence="2 3">DSM 43634</strain>
    </source>
</reference>
<keyword evidence="1" id="KW-0472">Membrane</keyword>
<feature type="transmembrane region" description="Helical" evidence="1">
    <location>
        <begin position="81"/>
        <end position="102"/>
    </location>
</feature>
<accession>A0A1K0FIW8</accession>
<proteinExistence type="predicted"/>
<dbReference type="Proteomes" id="UP000182486">
    <property type="component" value="Unassembled WGS sequence"/>
</dbReference>
<gene>
    <name evidence="2" type="ORF">BG844_18750</name>
</gene>
<evidence type="ECO:0000313" key="2">
    <source>
        <dbReference type="EMBL" id="OJF12769.1"/>
    </source>
</evidence>